<name>A0A401IMC2_APHSA</name>
<dbReference type="Proteomes" id="UP000287247">
    <property type="component" value="Unassembled WGS sequence"/>
</dbReference>
<dbReference type="AlphaFoldDB" id="A0A401IMC2"/>
<evidence type="ECO:0000313" key="2">
    <source>
        <dbReference type="Proteomes" id="UP000287247"/>
    </source>
</evidence>
<comment type="caution">
    <text evidence="1">The sequence shown here is derived from an EMBL/GenBank/DDBJ whole genome shotgun (WGS) entry which is preliminary data.</text>
</comment>
<accession>A0A401IMC2</accession>
<dbReference type="OrthoDB" id="510970at2"/>
<sequence length="72" mass="8304">MDIHFDTLLGFPNVTIFTCYQKEGFIILELELTNQGINCPHCQTYTDKLHLKGRFQDKIATVNNHTLIIYGC</sequence>
<gene>
    <name evidence="1" type="ORF">AsFPU1_3796</name>
</gene>
<dbReference type="EMBL" id="BDQK01000016">
    <property type="protein sequence ID" value="GBF82368.1"/>
    <property type="molecule type" value="Genomic_DNA"/>
</dbReference>
<evidence type="ECO:0000313" key="1">
    <source>
        <dbReference type="EMBL" id="GBF82368.1"/>
    </source>
</evidence>
<protein>
    <submittedName>
        <fullName evidence="1">Transposase</fullName>
    </submittedName>
</protein>
<keyword evidence="2" id="KW-1185">Reference proteome</keyword>
<proteinExistence type="predicted"/>
<dbReference type="RefSeq" id="WP_124972850.1">
    <property type="nucleotide sequence ID" value="NZ_BDQK01000016.1"/>
</dbReference>
<organism evidence="1 2">
    <name type="scientific">Aphanothece sacrum FPU1</name>
    <dbReference type="NCBI Taxonomy" id="1920663"/>
    <lineage>
        <taxon>Bacteria</taxon>
        <taxon>Bacillati</taxon>
        <taxon>Cyanobacteriota</taxon>
        <taxon>Cyanophyceae</taxon>
        <taxon>Oscillatoriophycideae</taxon>
        <taxon>Chroococcales</taxon>
        <taxon>Aphanothecaceae</taxon>
        <taxon>Aphanothece</taxon>
    </lineage>
</organism>
<reference evidence="2" key="1">
    <citation type="submission" date="2017-05" db="EMBL/GenBank/DDBJ databases">
        <title>Physiological properties and genetic analysis related to exopolysaccharide production of fresh-water unicellular cyanobacterium Aphanothece sacrum, Suizenji Nori, that has been cultured as a food source in Japan.</title>
        <authorList>
            <person name="Kanesaki Y."/>
            <person name="Yoshikawa S."/>
            <person name="Ohki K."/>
        </authorList>
    </citation>
    <scope>NUCLEOTIDE SEQUENCE [LARGE SCALE GENOMIC DNA]</scope>
    <source>
        <strain evidence="2">FPU1</strain>
    </source>
</reference>